<evidence type="ECO:0000259" key="1">
    <source>
        <dbReference type="Pfam" id="PF02625"/>
    </source>
</evidence>
<dbReference type="Proteomes" id="UP000290287">
    <property type="component" value="Unassembled WGS sequence"/>
</dbReference>
<evidence type="ECO:0000313" key="4">
    <source>
        <dbReference type="Proteomes" id="UP000290287"/>
    </source>
</evidence>
<dbReference type="Pfam" id="PF13478">
    <property type="entry name" value="XdhC_C"/>
    <property type="match status" value="1"/>
</dbReference>
<reference evidence="3 4" key="1">
    <citation type="submission" date="2017-10" db="EMBL/GenBank/DDBJ databases">
        <title>Nyctiphanis sp. nov., isolated from the stomach of the euphausiid Nyctiphanes simplex (Hansen, 1911) in the Gulf of California.</title>
        <authorList>
            <person name="Gomez-Gil B."/>
            <person name="Aguilar-Mendez M."/>
            <person name="Lopez-Cortes A."/>
            <person name="Gomez-Gutierrez J."/>
            <person name="Roque A."/>
            <person name="Lang E."/>
            <person name="Gonzalez-Castillo A."/>
        </authorList>
    </citation>
    <scope>NUCLEOTIDE SEQUENCE [LARGE SCALE GENOMIC DNA]</scope>
    <source>
        <strain evidence="3 4">CAIM 600</strain>
    </source>
</reference>
<dbReference type="RefSeq" id="WP_129123071.1">
    <property type="nucleotide sequence ID" value="NZ_PEIB01000021.1"/>
</dbReference>
<dbReference type="NCBIfam" id="TIGR02964">
    <property type="entry name" value="xanthine_xdhC"/>
    <property type="match status" value="1"/>
</dbReference>
<proteinExistence type="predicted"/>
<dbReference type="Gene3D" id="3.40.50.720">
    <property type="entry name" value="NAD(P)-binding Rossmann-like Domain"/>
    <property type="match status" value="1"/>
</dbReference>
<name>A0A4Q0YTQ4_9GAMM</name>
<comment type="caution">
    <text evidence="3">The sequence shown here is derived from an EMBL/GenBank/DDBJ whole genome shotgun (WGS) entry which is preliminary data.</text>
</comment>
<accession>A0A4Q0YTQ4</accession>
<dbReference type="InterPro" id="IPR027051">
    <property type="entry name" value="XdhC_Rossmann_dom"/>
</dbReference>
<organism evidence="3 4">
    <name type="scientific">Veronia nyctiphanis</name>
    <dbReference type="NCBI Taxonomy" id="1278244"/>
    <lineage>
        <taxon>Bacteria</taxon>
        <taxon>Pseudomonadati</taxon>
        <taxon>Pseudomonadota</taxon>
        <taxon>Gammaproteobacteria</taxon>
        <taxon>Vibrionales</taxon>
        <taxon>Vibrionaceae</taxon>
        <taxon>Veronia</taxon>
    </lineage>
</organism>
<dbReference type="EMBL" id="PEIB01000021">
    <property type="protein sequence ID" value="RXJ72391.1"/>
    <property type="molecule type" value="Genomic_DNA"/>
</dbReference>
<feature type="domain" description="XdhC Rossmann" evidence="2">
    <location>
        <begin position="109"/>
        <end position="250"/>
    </location>
</feature>
<dbReference type="OrthoDB" id="61481at2"/>
<evidence type="ECO:0000259" key="2">
    <source>
        <dbReference type="Pfam" id="PF13478"/>
    </source>
</evidence>
<dbReference type="Pfam" id="PF02625">
    <property type="entry name" value="XdhC_CoxI"/>
    <property type="match status" value="1"/>
</dbReference>
<keyword evidence="4" id="KW-1185">Reference proteome</keyword>
<protein>
    <submittedName>
        <fullName evidence="3">Xanthine dehydrogenase accessory protein XdhC</fullName>
    </submittedName>
</protein>
<dbReference type="PANTHER" id="PTHR30388">
    <property type="entry name" value="ALDEHYDE OXIDOREDUCTASE MOLYBDENUM COFACTOR ASSEMBLY PROTEIN"/>
    <property type="match status" value="1"/>
</dbReference>
<dbReference type="PANTHER" id="PTHR30388:SF6">
    <property type="entry name" value="XANTHINE DEHYDROGENASE SUBUNIT A-RELATED"/>
    <property type="match status" value="1"/>
</dbReference>
<evidence type="ECO:0000313" key="3">
    <source>
        <dbReference type="EMBL" id="RXJ72391.1"/>
    </source>
</evidence>
<gene>
    <name evidence="3" type="primary">xdhC</name>
    <name evidence="3" type="ORF">CS022_15675</name>
</gene>
<dbReference type="InterPro" id="IPR014308">
    <property type="entry name" value="Xanthine_DH_XdhC"/>
</dbReference>
<dbReference type="InterPro" id="IPR052698">
    <property type="entry name" value="MoCofactor_Util/Proc"/>
</dbReference>
<feature type="domain" description="XdhC- CoxI" evidence="1">
    <location>
        <begin position="16"/>
        <end position="77"/>
    </location>
</feature>
<dbReference type="InterPro" id="IPR003777">
    <property type="entry name" value="XdhC_CoxI"/>
</dbReference>
<dbReference type="AlphaFoldDB" id="A0A4Q0YTQ4"/>
<sequence>MYRNNWIQQLAKLEKESIPCVLVTVMDEKGSVPRGTGTKMLVTKESITDTIGGGHLEHMATQIAREMLEDGTQTIRTEKYNLGASLGQCCGGMVSICLEPIIPQKHKIMLFGAGHVAKALVPILASLPFNIVWVDERKEQFPEQIPDNVEIRISDDPVSEVATLPANSFYLVMTHNHHLDFELTKAILKKDDSSYFGVIGSQTKRKRFIHRLRQREFSDTQISSMICPIGLSEISGKHPAEIAVSVAGELIGYYQAIENKHVSDDVKQASSR</sequence>